<evidence type="ECO:0000256" key="1">
    <source>
        <dbReference type="SAM" id="MobiDB-lite"/>
    </source>
</evidence>
<accession>A0A544YPJ8</accession>
<evidence type="ECO:0000313" key="2">
    <source>
        <dbReference type="EMBL" id="TQS18690.1"/>
    </source>
</evidence>
<sequence>MPGLVAYGVPGKWLTPDVTSEVTTIVADDDTVAVEWVTSGSQSGGMLLPDGSEIPGTGRPVRWTGCGMWTVEDGKFIAGRIYYDQWAPFKAMGCHAGSYGPSPVRRTGKPRARRARAPSAGSSAGSPAGDRPCGPAHRGREGGLDSRRSAVSAPPWPVP</sequence>
<feature type="compositionally biased region" description="Basic and acidic residues" evidence="1">
    <location>
        <begin position="138"/>
        <end position="148"/>
    </location>
</feature>
<reference evidence="2 3" key="1">
    <citation type="submission" date="2019-07" db="EMBL/GenBank/DDBJ databases">
        <title>Microbispora hainanensis DSM 45428.</title>
        <authorList>
            <person name="Thawai C."/>
        </authorList>
    </citation>
    <scope>NUCLEOTIDE SEQUENCE [LARGE SCALE GENOMIC DNA]</scope>
    <source>
        <strain evidence="2 3">DSM 45428</strain>
    </source>
</reference>
<dbReference type="Pfam" id="PF07366">
    <property type="entry name" value="SnoaL"/>
    <property type="match status" value="1"/>
</dbReference>
<name>A0A544YPJ8_9ACTN</name>
<comment type="caution">
    <text evidence="2">The sequence shown here is derived from an EMBL/GenBank/DDBJ whole genome shotgun (WGS) entry which is preliminary data.</text>
</comment>
<dbReference type="EMBL" id="VIRM01000030">
    <property type="protein sequence ID" value="TQS18690.1"/>
    <property type="molecule type" value="Genomic_DNA"/>
</dbReference>
<gene>
    <name evidence="2" type="ORF">FLX08_23330</name>
</gene>
<dbReference type="AlphaFoldDB" id="A0A544YPJ8"/>
<dbReference type="Gene3D" id="3.10.450.50">
    <property type="match status" value="1"/>
</dbReference>
<dbReference type="SUPFAM" id="SSF54427">
    <property type="entry name" value="NTF2-like"/>
    <property type="match status" value="1"/>
</dbReference>
<proteinExistence type="predicted"/>
<evidence type="ECO:0000313" key="3">
    <source>
        <dbReference type="Proteomes" id="UP000316541"/>
    </source>
</evidence>
<feature type="compositionally biased region" description="Low complexity" evidence="1">
    <location>
        <begin position="117"/>
        <end position="132"/>
    </location>
</feature>
<protein>
    <submittedName>
        <fullName evidence="2">Ester cyclase</fullName>
    </submittedName>
</protein>
<feature type="region of interest" description="Disordered" evidence="1">
    <location>
        <begin position="95"/>
        <end position="159"/>
    </location>
</feature>
<dbReference type="RefSeq" id="WP_142621306.1">
    <property type="nucleotide sequence ID" value="NZ_VIRM01000030.1"/>
</dbReference>
<organism evidence="2 3">
    <name type="scientific">Microbispora hainanensis</name>
    <dbReference type="NCBI Taxonomy" id="568844"/>
    <lineage>
        <taxon>Bacteria</taxon>
        <taxon>Bacillati</taxon>
        <taxon>Actinomycetota</taxon>
        <taxon>Actinomycetes</taxon>
        <taxon>Streptosporangiales</taxon>
        <taxon>Streptosporangiaceae</taxon>
        <taxon>Microbispora</taxon>
    </lineage>
</organism>
<dbReference type="Proteomes" id="UP000316541">
    <property type="component" value="Unassembled WGS sequence"/>
</dbReference>
<dbReference type="InterPro" id="IPR009959">
    <property type="entry name" value="Cyclase_SnoaL-like"/>
</dbReference>
<dbReference type="GO" id="GO:0030638">
    <property type="term" value="P:polyketide metabolic process"/>
    <property type="evidence" value="ECO:0007669"/>
    <property type="project" value="InterPro"/>
</dbReference>
<feature type="compositionally biased region" description="Basic residues" evidence="1">
    <location>
        <begin position="106"/>
        <end position="116"/>
    </location>
</feature>
<dbReference type="InterPro" id="IPR032710">
    <property type="entry name" value="NTF2-like_dom_sf"/>
</dbReference>